<dbReference type="InterPro" id="IPR054539">
    <property type="entry name" value="Beta-prop_PDH"/>
</dbReference>
<dbReference type="AlphaFoldDB" id="A0A437MB83"/>
<dbReference type="OrthoDB" id="9770043at2"/>
<feature type="transmembrane region" description="Helical" evidence="1">
    <location>
        <begin position="7"/>
        <end position="26"/>
    </location>
</feature>
<dbReference type="SUPFAM" id="SSF50952">
    <property type="entry name" value="Soluble quinoprotein glucose dehydrogenase"/>
    <property type="match status" value="1"/>
</dbReference>
<evidence type="ECO:0000313" key="4">
    <source>
        <dbReference type="Proteomes" id="UP000282971"/>
    </source>
</evidence>
<dbReference type="RefSeq" id="WP_127744464.1">
    <property type="nucleotide sequence ID" value="NZ_SACN01000001.1"/>
</dbReference>
<dbReference type="EMBL" id="SACN01000001">
    <property type="protein sequence ID" value="RVT94888.1"/>
    <property type="molecule type" value="Genomic_DNA"/>
</dbReference>
<dbReference type="Pfam" id="PF22807">
    <property type="entry name" value="TrAA12"/>
    <property type="match status" value="2"/>
</dbReference>
<keyword evidence="1" id="KW-0472">Membrane</keyword>
<comment type="caution">
    <text evidence="3">The sequence shown here is derived from an EMBL/GenBank/DDBJ whole genome shotgun (WGS) entry which is preliminary data.</text>
</comment>
<keyword evidence="4" id="KW-1185">Reference proteome</keyword>
<sequence length="447" mass="47777">MSRRTRIIFIVAGVIVALLLAGGFWLSRGDQAQVALDQVTGTRPKLTEVREQTFPTIGVAKAIGWKAGEAPTAAKGLKVAAFASGLEHPRWIYVLPNGDVLVSESNSPPRDSKNGGGGITGFVMKTLMGRAGAMVPSPNRIILLRDADGDGKAEVKTTLIDGLNSPSGMALVGDTLYIANTDALVKVPFKVGETKITAKPVVVTKLPGGFNHWARNVIASADGKSLFVSVGSASNIGENGMDLEAKRAAIWQVNLETGKDRIYAYGLRNANGMALEPTTGDLWTVVNERDMLGSDMVPDYLTEVQLGGFYGWPYYFWHGVRDDRVPEPEDDMSGYVIRPDYALGPHVAALGLTFSTNAMLGDAYRSGAFIGEHGSWNRKPLSGYKVVFVPFDQGKPKGKPIDVLTGFLASDQGEARGRPVAVTIAKDGALLVTDDVGNTVWRVTAAK</sequence>
<feature type="domain" description="Pyrroloquinoline quinone-dependent pyranose dehydrogenase beta-propeller" evidence="2">
    <location>
        <begin position="337"/>
        <end position="444"/>
    </location>
</feature>
<protein>
    <submittedName>
        <fullName evidence="3">Sorbosone dehydrogenase family protein</fullName>
    </submittedName>
</protein>
<keyword evidence="1" id="KW-0812">Transmembrane</keyword>
<gene>
    <name evidence="3" type="ORF">EOD43_14085</name>
</gene>
<dbReference type="Proteomes" id="UP000282971">
    <property type="component" value="Unassembled WGS sequence"/>
</dbReference>
<evidence type="ECO:0000256" key="1">
    <source>
        <dbReference type="SAM" id="Phobius"/>
    </source>
</evidence>
<dbReference type="InterPro" id="IPR011041">
    <property type="entry name" value="Quinoprot_gluc/sorb_DH_b-prop"/>
</dbReference>
<accession>A0A437MB83</accession>
<reference evidence="3 4" key="1">
    <citation type="submission" date="2019-01" db="EMBL/GenBank/DDBJ databases">
        <authorList>
            <person name="Chen W.-M."/>
        </authorList>
    </citation>
    <scope>NUCLEOTIDE SEQUENCE [LARGE SCALE GENOMIC DNA]</scope>
    <source>
        <strain evidence="3 4">CCP-7</strain>
    </source>
</reference>
<evidence type="ECO:0000259" key="2">
    <source>
        <dbReference type="Pfam" id="PF22807"/>
    </source>
</evidence>
<keyword evidence="1" id="KW-1133">Transmembrane helix</keyword>
<dbReference type="InterPro" id="IPR011042">
    <property type="entry name" value="6-blade_b-propeller_TolB-like"/>
</dbReference>
<dbReference type="PANTHER" id="PTHR33546:SF1">
    <property type="entry name" value="LARGE, MULTIFUNCTIONAL SECRETED PROTEIN"/>
    <property type="match status" value="1"/>
</dbReference>
<evidence type="ECO:0000313" key="3">
    <source>
        <dbReference type="EMBL" id="RVT94888.1"/>
    </source>
</evidence>
<proteinExistence type="predicted"/>
<name>A0A437MB83_9SPHN</name>
<dbReference type="Gene3D" id="2.120.10.30">
    <property type="entry name" value="TolB, C-terminal domain"/>
    <property type="match status" value="1"/>
</dbReference>
<organism evidence="3 4">
    <name type="scientific">Sphingomonas crocodyli</name>
    <dbReference type="NCBI Taxonomy" id="1979270"/>
    <lineage>
        <taxon>Bacteria</taxon>
        <taxon>Pseudomonadati</taxon>
        <taxon>Pseudomonadota</taxon>
        <taxon>Alphaproteobacteria</taxon>
        <taxon>Sphingomonadales</taxon>
        <taxon>Sphingomonadaceae</taxon>
        <taxon>Sphingomonas</taxon>
    </lineage>
</organism>
<dbReference type="PANTHER" id="PTHR33546">
    <property type="entry name" value="LARGE, MULTIFUNCTIONAL SECRETED PROTEIN-RELATED"/>
    <property type="match status" value="1"/>
</dbReference>
<feature type="domain" description="Pyrroloquinoline quinone-dependent pyranose dehydrogenase beta-propeller" evidence="2">
    <location>
        <begin position="149"/>
        <end position="293"/>
    </location>
</feature>